<dbReference type="GO" id="GO:0005829">
    <property type="term" value="C:cytosol"/>
    <property type="evidence" value="ECO:0007669"/>
    <property type="project" value="TreeGrafter"/>
</dbReference>
<dbReference type="AlphaFoldDB" id="A0AAD5UJS2"/>
<evidence type="ECO:0000256" key="2">
    <source>
        <dbReference type="ARBA" id="ARBA00023004"/>
    </source>
</evidence>
<dbReference type="GO" id="GO:0030234">
    <property type="term" value="F:enzyme regulator activity"/>
    <property type="evidence" value="ECO:0007669"/>
    <property type="project" value="TreeGrafter"/>
</dbReference>
<dbReference type="PANTHER" id="PTHR47435">
    <property type="entry name" value="KELCH REPEAT PROTEIN (AFU_ORTHOLOGUE AFUA_5G12780)"/>
    <property type="match status" value="1"/>
</dbReference>
<evidence type="ECO:0008006" key="5">
    <source>
        <dbReference type="Google" id="ProtNLM"/>
    </source>
</evidence>
<accession>A0AAD5UJS2</accession>
<evidence type="ECO:0000256" key="1">
    <source>
        <dbReference type="ARBA" id="ARBA00022737"/>
    </source>
</evidence>
<protein>
    <recommendedName>
        <fullName evidence="5">Galactose oxidase</fullName>
    </recommendedName>
</protein>
<dbReference type="SUPFAM" id="SSF117281">
    <property type="entry name" value="Kelch motif"/>
    <property type="match status" value="1"/>
</dbReference>
<sequence>MSINRFCYKWKKLPSGPLGRSSHDLSAVQGAVYLFGGEHVPRTPIDSQLHVFKDGKWDTIKTENAPPSRIGHAQASVGNSIYVFGGRQGILMNEKPLNDLFKFDTVKGEWSEIKTQNPPPARSYHRMVAAGTDLFVFAGCGADGRLNDFYKFDTLKTAWTKLPSSNDIIPRGGPCLAANEKKVVVSCGFSGHENDDIHIYDIKSQEWKTVPYKVPKARSVCPCTTLGDKLIIFGGEVAPSDLGHQGAGNFESDIQIVDLETGAVYQGENTGDVTPPPRGWTSMTAINNKAIIMYGGLNGDDSNPVHLDDTWELTFE</sequence>
<keyword evidence="4" id="KW-1185">Reference proteome</keyword>
<comment type="caution">
    <text evidence="3">The sequence shown here is derived from an EMBL/GenBank/DDBJ whole genome shotgun (WGS) entry which is preliminary data.</text>
</comment>
<evidence type="ECO:0000313" key="3">
    <source>
        <dbReference type="EMBL" id="KAJ3256709.1"/>
    </source>
</evidence>
<evidence type="ECO:0000313" key="4">
    <source>
        <dbReference type="Proteomes" id="UP001210925"/>
    </source>
</evidence>
<dbReference type="InterPro" id="IPR006652">
    <property type="entry name" value="Kelch_1"/>
</dbReference>
<reference evidence="3" key="1">
    <citation type="submission" date="2020-05" db="EMBL/GenBank/DDBJ databases">
        <title>Phylogenomic resolution of chytrid fungi.</title>
        <authorList>
            <person name="Stajich J.E."/>
            <person name="Amses K."/>
            <person name="Simmons R."/>
            <person name="Seto K."/>
            <person name="Myers J."/>
            <person name="Bonds A."/>
            <person name="Quandt C.A."/>
            <person name="Barry K."/>
            <person name="Liu P."/>
            <person name="Grigoriev I."/>
            <person name="Longcore J.E."/>
            <person name="James T.Y."/>
        </authorList>
    </citation>
    <scope>NUCLEOTIDE SEQUENCE</scope>
    <source>
        <strain evidence="3">PLAUS21</strain>
    </source>
</reference>
<dbReference type="InterPro" id="IPR015915">
    <property type="entry name" value="Kelch-typ_b-propeller"/>
</dbReference>
<keyword evidence="2" id="KW-0408">Iron</keyword>
<gene>
    <name evidence="3" type="ORF">HK103_005204</name>
</gene>
<dbReference type="Pfam" id="PF24681">
    <property type="entry name" value="Kelch_KLHDC2_KLHL20_DRC7"/>
    <property type="match status" value="1"/>
</dbReference>
<keyword evidence="1" id="KW-0677">Repeat</keyword>
<dbReference type="PANTHER" id="PTHR47435:SF4">
    <property type="entry name" value="KELCH REPEAT PROTEIN (AFU_ORTHOLOGUE AFUA_5G12780)"/>
    <property type="match status" value="1"/>
</dbReference>
<dbReference type="Proteomes" id="UP001210925">
    <property type="component" value="Unassembled WGS sequence"/>
</dbReference>
<proteinExistence type="predicted"/>
<organism evidence="3 4">
    <name type="scientific">Boothiomyces macroporosus</name>
    <dbReference type="NCBI Taxonomy" id="261099"/>
    <lineage>
        <taxon>Eukaryota</taxon>
        <taxon>Fungi</taxon>
        <taxon>Fungi incertae sedis</taxon>
        <taxon>Chytridiomycota</taxon>
        <taxon>Chytridiomycota incertae sedis</taxon>
        <taxon>Chytridiomycetes</taxon>
        <taxon>Rhizophydiales</taxon>
        <taxon>Terramycetaceae</taxon>
        <taxon>Boothiomyces</taxon>
    </lineage>
</organism>
<dbReference type="SMART" id="SM00612">
    <property type="entry name" value="Kelch"/>
    <property type="match status" value="3"/>
</dbReference>
<name>A0AAD5UJS2_9FUNG</name>
<dbReference type="GO" id="GO:0019760">
    <property type="term" value="P:glucosinolate metabolic process"/>
    <property type="evidence" value="ECO:0007669"/>
    <property type="project" value="UniProtKB-ARBA"/>
</dbReference>
<dbReference type="Gene3D" id="2.120.10.80">
    <property type="entry name" value="Kelch-type beta propeller"/>
    <property type="match status" value="2"/>
</dbReference>
<dbReference type="EMBL" id="JADGKB010000047">
    <property type="protein sequence ID" value="KAJ3256709.1"/>
    <property type="molecule type" value="Genomic_DNA"/>
</dbReference>